<evidence type="ECO:0000256" key="6">
    <source>
        <dbReference type="ARBA" id="ARBA00022833"/>
    </source>
</evidence>
<organism evidence="12 13">
    <name type="scientific">Antrodiella citrinella</name>
    <dbReference type="NCBI Taxonomy" id="2447956"/>
    <lineage>
        <taxon>Eukaryota</taxon>
        <taxon>Fungi</taxon>
        <taxon>Dikarya</taxon>
        <taxon>Basidiomycota</taxon>
        <taxon>Agaricomycotina</taxon>
        <taxon>Agaricomycetes</taxon>
        <taxon>Polyporales</taxon>
        <taxon>Steccherinaceae</taxon>
        <taxon>Antrodiella</taxon>
    </lineage>
</organism>
<evidence type="ECO:0000313" key="12">
    <source>
        <dbReference type="EMBL" id="THH31648.1"/>
    </source>
</evidence>
<dbReference type="Proteomes" id="UP000308730">
    <property type="component" value="Unassembled WGS sequence"/>
</dbReference>
<dbReference type="InterPro" id="IPR000594">
    <property type="entry name" value="ThiF_NAD_FAD-bd"/>
</dbReference>
<dbReference type="InterPro" id="IPR045886">
    <property type="entry name" value="ThiF/MoeB/HesA"/>
</dbReference>
<dbReference type="GO" id="GO:0005737">
    <property type="term" value="C:cytoplasm"/>
    <property type="evidence" value="ECO:0007669"/>
    <property type="project" value="TreeGrafter"/>
</dbReference>
<feature type="active site" description="Glycyl thioester intermediate" evidence="8">
    <location>
        <position position="630"/>
    </location>
</feature>
<dbReference type="SUPFAM" id="SSF69572">
    <property type="entry name" value="Activating enzymes of the ubiquitin-like proteins"/>
    <property type="match status" value="1"/>
</dbReference>
<keyword evidence="5" id="KW-0833">Ubl conjugation pathway</keyword>
<dbReference type="InterPro" id="IPR033127">
    <property type="entry name" value="UBQ-activ_enz_E1_Cys_AS"/>
</dbReference>
<dbReference type="PANTHER" id="PTHR10953">
    <property type="entry name" value="UBIQUITIN-ACTIVATING ENZYME E1"/>
    <property type="match status" value="1"/>
</dbReference>
<evidence type="ECO:0000256" key="9">
    <source>
        <dbReference type="SAM" id="MobiDB-lite"/>
    </source>
</evidence>
<dbReference type="InterPro" id="IPR023318">
    <property type="entry name" value="Ub_act_enz_dom_a_sf"/>
</dbReference>
<dbReference type="GO" id="GO:0019948">
    <property type="term" value="F:SUMO activating enzyme activity"/>
    <property type="evidence" value="ECO:0007669"/>
    <property type="project" value="TreeGrafter"/>
</dbReference>
<evidence type="ECO:0000256" key="5">
    <source>
        <dbReference type="ARBA" id="ARBA00022786"/>
    </source>
</evidence>
<dbReference type="Gene3D" id="3.50.50.80">
    <property type="entry name" value="Ubiquitin-activating enzyme E1, inactive adenylation domain, subdomain 1"/>
    <property type="match status" value="1"/>
</dbReference>
<evidence type="ECO:0000256" key="4">
    <source>
        <dbReference type="ARBA" id="ARBA00022741"/>
    </source>
</evidence>
<feature type="domain" description="Ubiquitin-activating enzyme SCCH" evidence="11">
    <location>
        <begin position="636"/>
        <end position="863"/>
    </location>
</feature>
<protein>
    <recommendedName>
        <fullName evidence="14">Ubiquitin-activating enzyme E1-like</fullName>
    </recommendedName>
</protein>
<dbReference type="InterPro" id="IPR019572">
    <property type="entry name" value="UBA_E1_SCCH"/>
</dbReference>
<reference evidence="12 13" key="1">
    <citation type="submission" date="2019-02" db="EMBL/GenBank/DDBJ databases">
        <title>Genome sequencing of the rare red list fungi Antrodiella citrinella (Flaviporus citrinellus).</title>
        <authorList>
            <person name="Buettner E."/>
            <person name="Kellner H."/>
        </authorList>
    </citation>
    <scope>NUCLEOTIDE SEQUENCE [LARGE SCALE GENOMIC DNA]</scope>
    <source>
        <strain evidence="12 13">DSM 108506</strain>
    </source>
</reference>
<dbReference type="OrthoDB" id="10255449at2759"/>
<sequence>MGHFNVISHSEDILTTATQVQTLSADKVAHDQLRTALWYRMYQLTGVWPGIGSAGSEFYASLRLSQLFMTLAPWSMIAFRIPYPLFLALEDVLGPLLTGALVMNQLQSHSLQDLLSSVLYSRSAMFASLPPEGTGSISLGAHPSTRPTHFFPLHLRNSQQPLESVVVITTEDYTKDYVFHDHEASSARNLLSWNDACFDMEDPDLGRTITLQLEDCSVYTSPGGFNSDGSSLLSNDALEVAMNIAERIATFSDTPGPILTDIPLLFVHLTQQALSDLHMWLQITYGWNEDISSLLAPSLSAEVLAWEIIGFPLRPESLSSSPRQPIGNAQLGDRLRVDTTMNFDAPMLVEALTDIQYDLIGRPGLKVDATYVAPKTRRHLQPKTPLSITVYPNTELPLIEVITVPGDSVRPRRGRLVPKTEISIVVVPDEELASFQVVSSPLITVTPPRAPPPMTPSTPSKYLRGDVELDIGMASYQTWNGGKKSSIVAVKNVVLAGFGHITLLDLDTIDLSNLNRQFLFKKKDVKQSKALVAAKTASAFNPNVRITPIHGNIKEPQFDISWFKQFDIVLNALDNLDARRHVNKMCLAAGVPLVESGTAGYLGQVQPILKDRAECFDCIPKPTPKTFPVCTIRSTPSQPIHCIVWAKSYLLPQLLGEDEDSGGELDEAEKQGENAQEIATLRKEALAFSAVRAALRNSLSKDAAKTVFEKVFRSDIENLLSMADMWRSREPPIPLNFDGIKNGTFAVKKAQSNGSASATNGTRKNGVATKATGSSVTEQLLNGVSSSSSSAAALKDQRTLSLQDNLELFVASLNRLAVRIQSGKEDTITFDKDDDDTLDFVTASANLRSAAYGIATKSRWEVKEMAGNIIPAIATTNAIISGLIVLQAFHLLKKSYNSLRNVHVQFRPTVPLSAIKMSLPNDACGVCRDTFAELRCDPSRVTLGEVIDTVLGDNKREVSVYEDKRVLSDPDWDDNLERTLESLNVTRGMFLSIVDDDGELETIQLGIGMLPPNHPTDDALILPSPLPAPKMKVKPPTVESTPPPPSTGIKRSAPDDDDAPAAKRAKRTEAPQPNVPFSPSKKRKLDEDGLILVDSVDLDLNDADVIEID</sequence>
<gene>
    <name evidence="12" type="ORF">EUX98_g2553</name>
</gene>
<evidence type="ECO:0000259" key="10">
    <source>
        <dbReference type="Pfam" id="PF00899"/>
    </source>
</evidence>
<feature type="domain" description="THIF-type NAD/FAD binding fold" evidence="10">
    <location>
        <begin position="489"/>
        <end position="925"/>
    </location>
</feature>
<feature type="region of interest" description="Disordered" evidence="9">
    <location>
        <begin position="751"/>
        <end position="773"/>
    </location>
</feature>
<evidence type="ECO:0000256" key="7">
    <source>
        <dbReference type="ARBA" id="ARBA00022840"/>
    </source>
</evidence>
<feature type="compositionally biased region" description="Polar residues" evidence="9">
    <location>
        <begin position="751"/>
        <end position="763"/>
    </location>
</feature>
<dbReference type="EMBL" id="SGPM01000041">
    <property type="protein sequence ID" value="THH31648.1"/>
    <property type="molecule type" value="Genomic_DNA"/>
</dbReference>
<comment type="caution">
    <text evidence="12">The sequence shown here is derived from an EMBL/GenBank/DDBJ whole genome shotgun (WGS) entry which is preliminary data.</text>
</comment>
<evidence type="ECO:0008006" key="14">
    <source>
        <dbReference type="Google" id="ProtNLM"/>
    </source>
</evidence>
<dbReference type="GO" id="GO:0005524">
    <property type="term" value="F:ATP binding"/>
    <property type="evidence" value="ECO:0007669"/>
    <property type="project" value="UniProtKB-KW"/>
</dbReference>
<dbReference type="PANTHER" id="PTHR10953:SF5">
    <property type="entry name" value="SUMO-ACTIVATING ENZYME SUBUNIT 2"/>
    <property type="match status" value="1"/>
</dbReference>
<keyword evidence="7" id="KW-0067">ATP-binding</keyword>
<dbReference type="AlphaFoldDB" id="A0A4S4N1J1"/>
<dbReference type="Gene3D" id="3.10.290.20">
    <property type="entry name" value="Ubiquitin-like 2 activating enzyme e1b. Chain: B, domain 3"/>
    <property type="match status" value="1"/>
</dbReference>
<keyword evidence="6" id="KW-0862">Zinc</keyword>
<comment type="pathway">
    <text evidence="1">Protein modification; protein sumoylation.</text>
</comment>
<dbReference type="GO" id="GO:0046872">
    <property type="term" value="F:metal ion binding"/>
    <property type="evidence" value="ECO:0007669"/>
    <property type="project" value="UniProtKB-KW"/>
</dbReference>
<dbReference type="InterPro" id="IPR035985">
    <property type="entry name" value="Ubiquitin-activating_enz"/>
</dbReference>
<evidence type="ECO:0000256" key="1">
    <source>
        <dbReference type="ARBA" id="ARBA00004718"/>
    </source>
</evidence>
<dbReference type="GO" id="GO:0031510">
    <property type="term" value="C:SUMO activating enzyme complex"/>
    <property type="evidence" value="ECO:0007669"/>
    <property type="project" value="TreeGrafter"/>
</dbReference>
<dbReference type="InterPro" id="IPR042449">
    <property type="entry name" value="Ub-E1_IAD_1"/>
</dbReference>
<name>A0A4S4N1J1_9APHY</name>
<evidence type="ECO:0000259" key="11">
    <source>
        <dbReference type="Pfam" id="PF10585"/>
    </source>
</evidence>
<dbReference type="Pfam" id="PF00899">
    <property type="entry name" value="ThiF"/>
    <property type="match status" value="1"/>
</dbReference>
<comment type="similarity">
    <text evidence="2">Belongs to the ubiquitin-activating E1 family.</text>
</comment>
<dbReference type="UniPathway" id="UPA00886"/>
<dbReference type="Pfam" id="PF10585">
    <property type="entry name" value="UBA_E1_SCCH"/>
    <property type="match status" value="1"/>
</dbReference>
<keyword evidence="4" id="KW-0547">Nucleotide-binding</keyword>
<dbReference type="Gene3D" id="1.10.10.520">
    <property type="entry name" value="Ubiquitin activating enzymes (Uba3). Chain: B, domain 2"/>
    <property type="match status" value="1"/>
</dbReference>
<dbReference type="FunFam" id="3.50.50.80:FF:000002">
    <property type="entry name" value="SUMO-activating enzyme subunit 2"/>
    <property type="match status" value="1"/>
</dbReference>
<evidence type="ECO:0000256" key="3">
    <source>
        <dbReference type="ARBA" id="ARBA00022723"/>
    </source>
</evidence>
<keyword evidence="13" id="KW-1185">Reference proteome</keyword>
<keyword evidence="3" id="KW-0479">Metal-binding</keyword>
<accession>A0A4S4N1J1</accession>
<feature type="region of interest" description="Disordered" evidence="9">
    <location>
        <begin position="1016"/>
        <end position="1088"/>
    </location>
</feature>
<dbReference type="PROSITE" id="PS00865">
    <property type="entry name" value="UBIQUITIN_ACTIVAT_2"/>
    <property type="match status" value="1"/>
</dbReference>
<evidence type="ECO:0000256" key="2">
    <source>
        <dbReference type="ARBA" id="ARBA00005673"/>
    </source>
</evidence>
<evidence type="ECO:0000313" key="13">
    <source>
        <dbReference type="Proteomes" id="UP000308730"/>
    </source>
</evidence>
<proteinExistence type="inferred from homology"/>
<evidence type="ECO:0000256" key="8">
    <source>
        <dbReference type="PROSITE-ProRule" id="PRU10132"/>
    </source>
</evidence>
<dbReference type="GO" id="GO:0016925">
    <property type="term" value="P:protein sumoylation"/>
    <property type="evidence" value="ECO:0007669"/>
    <property type="project" value="UniProtKB-UniPathway"/>
</dbReference>